<dbReference type="GO" id="GO:0032259">
    <property type="term" value="P:methylation"/>
    <property type="evidence" value="ECO:0007669"/>
    <property type="project" value="UniProtKB-KW"/>
</dbReference>
<dbReference type="STRING" id="658196.A0A397TP39"/>
<evidence type="ECO:0000313" key="3">
    <source>
        <dbReference type="Proteomes" id="UP000265703"/>
    </source>
</evidence>
<dbReference type="SUPFAM" id="SSF53335">
    <property type="entry name" value="S-adenosyl-L-methionine-dependent methyltransferases"/>
    <property type="match status" value="1"/>
</dbReference>
<dbReference type="PANTHER" id="PTHR43591">
    <property type="entry name" value="METHYLTRANSFERASE"/>
    <property type="match status" value="1"/>
</dbReference>
<dbReference type="EMBL" id="QKYT01000001">
    <property type="protein sequence ID" value="RIA99728.1"/>
    <property type="molecule type" value="Genomic_DNA"/>
</dbReference>
<dbReference type="Proteomes" id="UP000265703">
    <property type="component" value="Unassembled WGS sequence"/>
</dbReference>
<evidence type="ECO:0000259" key="1">
    <source>
        <dbReference type="Pfam" id="PF13649"/>
    </source>
</evidence>
<comment type="caution">
    <text evidence="2">The sequence shown here is derived from an EMBL/GenBank/DDBJ whole genome shotgun (WGS) entry which is preliminary data.</text>
</comment>
<name>A0A397TP39_9GLOM</name>
<dbReference type="Gene3D" id="3.40.50.150">
    <property type="entry name" value="Vaccinia Virus protein VP39"/>
    <property type="match status" value="1"/>
</dbReference>
<sequence>MINMGTKISKITTKLNFYHLKSKEHEKLKSYLPDDANEIDRYHMHHFLKKYIFQNNFSSPIEEKLMRNECKVLDVACGAGTWLLDLSINYPKSKFFGLDIKPLFPKEIKPDNLEFIQADMLNGLPYPDNEFDFVHQETMLLMLTPDQWNYAISEIVRVTKPGGWIELVEPYSFATGAGPLFVEFVSHQRHSYQKV</sequence>
<organism evidence="2 3">
    <name type="scientific">Glomus cerebriforme</name>
    <dbReference type="NCBI Taxonomy" id="658196"/>
    <lineage>
        <taxon>Eukaryota</taxon>
        <taxon>Fungi</taxon>
        <taxon>Fungi incertae sedis</taxon>
        <taxon>Mucoromycota</taxon>
        <taxon>Glomeromycotina</taxon>
        <taxon>Glomeromycetes</taxon>
        <taxon>Glomerales</taxon>
        <taxon>Glomeraceae</taxon>
        <taxon>Glomus</taxon>
    </lineage>
</organism>
<dbReference type="Pfam" id="PF13649">
    <property type="entry name" value="Methyltransf_25"/>
    <property type="match status" value="1"/>
</dbReference>
<keyword evidence="3" id="KW-1185">Reference proteome</keyword>
<keyword evidence="2" id="KW-0489">Methyltransferase</keyword>
<accession>A0A397TP39</accession>
<dbReference type="InterPro" id="IPR029063">
    <property type="entry name" value="SAM-dependent_MTases_sf"/>
</dbReference>
<gene>
    <name evidence="2" type="ORF">C1645_907</name>
</gene>
<protein>
    <submittedName>
        <fullName evidence="2">S-adenosyl-L-methionine-dependent methyltransferase</fullName>
    </submittedName>
</protein>
<dbReference type="InterPro" id="IPR041698">
    <property type="entry name" value="Methyltransf_25"/>
</dbReference>
<dbReference type="OrthoDB" id="2013972at2759"/>
<keyword evidence="2" id="KW-0808">Transferase</keyword>
<dbReference type="CDD" id="cd02440">
    <property type="entry name" value="AdoMet_MTases"/>
    <property type="match status" value="1"/>
</dbReference>
<evidence type="ECO:0000313" key="2">
    <source>
        <dbReference type="EMBL" id="RIA99728.1"/>
    </source>
</evidence>
<dbReference type="AlphaFoldDB" id="A0A397TP39"/>
<feature type="domain" description="Methyltransferase" evidence="1">
    <location>
        <begin position="72"/>
        <end position="163"/>
    </location>
</feature>
<reference evidence="2 3" key="1">
    <citation type="submission" date="2018-06" db="EMBL/GenBank/DDBJ databases">
        <title>Comparative genomics reveals the genomic features of Rhizophagus irregularis, R. cerebriforme, R. diaphanum and Gigaspora rosea, and their symbiotic lifestyle signature.</title>
        <authorList>
            <person name="Morin E."/>
            <person name="San Clemente H."/>
            <person name="Chen E.C.H."/>
            <person name="De La Providencia I."/>
            <person name="Hainaut M."/>
            <person name="Kuo A."/>
            <person name="Kohler A."/>
            <person name="Murat C."/>
            <person name="Tang N."/>
            <person name="Roy S."/>
            <person name="Loubradou J."/>
            <person name="Henrissat B."/>
            <person name="Grigoriev I.V."/>
            <person name="Corradi N."/>
            <person name="Roux C."/>
            <person name="Martin F.M."/>
        </authorList>
    </citation>
    <scope>NUCLEOTIDE SEQUENCE [LARGE SCALE GENOMIC DNA]</scope>
    <source>
        <strain evidence="2 3">DAOM 227022</strain>
    </source>
</reference>
<dbReference type="PANTHER" id="PTHR43591:SF24">
    <property type="entry name" value="2-METHOXY-6-POLYPRENYL-1,4-BENZOQUINOL METHYLASE, MITOCHONDRIAL"/>
    <property type="match status" value="1"/>
</dbReference>
<proteinExistence type="predicted"/>
<dbReference type="GO" id="GO:0008168">
    <property type="term" value="F:methyltransferase activity"/>
    <property type="evidence" value="ECO:0007669"/>
    <property type="project" value="UniProtKB-KW"/>
</dbReference>